<accession>A0A0K1NMF8</accession>
<gene>
    <name evidence="5" type="ORF">ADJ77_08380</name>
</gene>
<dbReference type="STRING" id="1236517.ADJ77_08380"/>
<evidence type="ECO:0000313" key="5">
    <source>
        <dbReference type="EMBL" id="AKU69871.1"/>
    </source>
</evidence>
<dbReference type="KEGG" id="pfus:ADJ77_08380"/>
<organism evidence="5 6">
    <name type="scientific">Prevotella fusca JCM 17724</name>
    <dbReference type="NCBI Taxonomy" id="1236517"/>
    <lineage>
        <taxon>Bacteria</taxon>
        <taxon>Pseudomonadati</taxon>
        <taxon>Bacteroidota</taxon>
        <taxon>Bacteroidia</taxon>
        <taxon>Bacteroidales</taxon>
        <taxon>Prevotellaceae</taxon>
        <taxon>Prevotella</taxon>
    </lineage>
</organism>
<dbReference type="InterPro" id="IPR052344">
    <property type="entry name" value="Transposase-related"/>
</dbReference>
<feature type="coiled-coil region" evidence="1">
    <location>
        <begin position="12"/>
        <end position="60"/>
    </location>
</feature>
<feature type="compositionally biased region" description="Low complexity" evidence="2">
    <location>
        <begin position="69"/>
        <end position="78"/>
    </location>
</feature>
<proteinExistence type="predicted"/>
<evidence type="ECO:0000259" key="4">
    <source>
        <dbReference type="Pfam" id="PF20042"/>
    </source>
</evidence>
<dbReference type="PANTHER" id="PTHR33678">
    <property type="entry name" value="BLL1576 PROTEIN"/>
    <property type="match status" value="1"/>
</dbReference>
<dbReference type="InterPro" id="IPR045618">
    <property type="entry name" value="DUF6444"/>
</dbReference>
<evidence type="ECO:0000256" key="2">
    <source>
        <dbReference type="SAM" id="MobiDB-lite"/>
    </source>
</evidence>
<evidence type="ECO:0000259" key="3">
    <source>
        <dbReference type="Pfam" id="PF03050"/>
    </source>
</evidence>
<evidence type="ECO:0000256" key="1">
    <source>
        <dbReference type="SAM" id="Coils"/>
    </source>
</evidence>
<feature type="domain" description="DUF6444" evidence="4">
    <location>
        <begin position="39"/>
        <end position="112"/>
    </location>
</feature>
<dbReference type="Proteomes" id="UP000060345">
    <property type="component" value="Chromosome 2"/>
</dbReference>
<dbReference type="Pfam" id="PF20042">
    <property type="entry name" value="DUF6444"/>
    <property type="match status" value="1"/>
</dbReference>
<name>A0A0K1NMF8_9BACT</name>
<sequence>MKEQVTDISKVLQDMTEEMRLLRETVNRQYAENVKLNHNINALNLQIRKKDTELTNLRERLAKYENPDKNSNNSSTPPSKERMKDEVVRRTGSLRKPSGKKPGGQKGHDGHKLSCSSVPDETIDEVPDYCTRCGESLSDAERVLDYVTQVISIPEFKPVIKEIRHCMMVCKNCGERIRTAPGRRSDNVVYDSSVKALVVYLSVVQFLPYGRIASLLREVFGLTPSEGSLVNRVNEARRNAHPVIDKIKEHIKSSAVFGFDESGLYCNKRPDWAWIAQTVYYTLLFRADGRGSKVLADRFGDSLERMTAVTDRHSAYFALHFLNHQVCLAHLLRELQYLSELNTEQEWSGKVTSLFREAIHERNANPNDVIDKVSWTRRLDNLLKQNIEGLGKKFITFRKGLVKCRDYIFSFLENPMIPSDNNGSERGIRKLKIKLKNSCTFRSDFGADAFLELHSIVETAKKHHKTPYNAIQALFKV</sequence>
<protein>
    <submittedName>
        <fullName evidence="5">Transposase</fullName>
    </submittedName>
</protein>
<feature type="region of interest" description="Disordered" evidence="2">
    <location>
        <begin position="61"/>
        <end position="117"/>
    </location>
</feature>
<feature type="domain" description="Transposase IS66 central" evidence="3">
    <location>
        <begin position="189"/>
        <end position="448"/>
    </location>
</feature>
<dbReference type="Pfam" id="PF03050">
    <property type="entry name" value="DDE_Tnp_IS66"/>
    <property type="match status" value="1"/>
</dbReference>
<dbReference type="NCBIfam" id="NF033517">
    <property type="entry name" value="transpos_IS66"/>
    <property type="match status" value="1"/>
</dbReference>
<reference evidence="5 6" key="1">
    <citation type="submission" date="2015-07" db="EMBL/GenBank/DDBJ databases">
        <authorList>
            <person name="Noorani M."/>
        </authorList>
    </citation>
    <scope>NUCLEOTIDE SEQUENCE [LARGE SCALE GENOMIC DNA]</scope>
    <source>
        <strain evidence="5 6">W1435</strain>
    </source>
</reference>
<feature type="compositionally biased region" description="Basic and acidic residues" evidence="2">
    <location>
        <begin position="79"/>
        <end position="89"/>
    </location>
</feature>
<dbReference type="RefSeq" id="WP_050696280.1">
    <property type="nucleotide sequence ID" value="NZ_CP012075.1"/>
</dbReference>
<dbReference type="EMBL" id="CP012075">
    <property type="protein sequence ID" value="AKU69871.1"/>
    <property type="molecule type" value="Genomic_DNA"/>
</dbReference>
<evidence type="ECO:0000313" key="6">
    <source>
        <dbReference type="Proteomes" id="UP000060345"/>
    </source>
</evidence>
<dbReference type="AlphaFoldDB" id="A0A0K1NMF8"/>
<dbReference type="InterPro" id="IPR004291">
    <property type="entry name" value="Transposase_IS66_central"/>
</dbReference>
<dbReference type="PANTHER" id="PTHR33678:SF2">
    <property type="match status" value="1"/>
</dbReference>
<keyword evidence="1" id="KW-0175">Coiled coil</keyword>